<dbReference type="Proteomes" id="UP000010798">
    <property type="component" value="Chromosome"/>
</dbReference>
<feature type="region of interest" description="Disordered" evidence="6">
    <location>
        <begin position="298"/>
        <end position="327"/>
    </location>
</feature>
<dbReference type="InterPro" id="IPR017039">
    <property type="entry name" value="Virul_fac_BrkB"/>
</dbReference>
<dbReference type="AlphaFoldDB" id="L0D9C0"/>
<proteinExistence type="predicted"/>
<keyword evidence="2" id="KW-1003">Cell membrane</keyword>
<keyword evidence="4 7" id="KW-1133">Transmembrane helix</keyword>
<evidence type="ECO:0000256" key="7">
    <source>
        <dbReference type="SAM" id="Phobius"/>
    </source>
</evidence>
<dbReference type="PIRSF" id="PIRSF035875">
    <property type="entry name" value="RNase_BN"/>
    <property type="match status" value="1"/>
</dbReference>
<evidence type="ECO:0000256" key="5">
    <source>
        <dbReference type="ARBA" id="ARBA00023136"/>
    </source>
</evidence>
<comment type="subcellular location">
    <subcellularLocation>
        <location evidence="1">Cell membrane</location>
        <topology evidence="1">Multi-pass membrane protein</topology>
    </subcellularLocation>
</comment>
<dbReference type="RefSeq" id="WP_015244585.1">
    <property type="nucleotide sequence ID" value="NC_019892.1"/>
</dbReference>
<dbReference type="STRING" id="886293.Sinac_1006"/>
<accession>L0D9C0</accession>
<evidence type="ECO:0000313" key="9">
    <source>
        <dbReference type="Proteomes" id="UP000010798"/>
    </source>
</evidence>
<evidence type="ECO:0000256" key="6">
    <source>
        <dbReference type="SAM" id="MobiDB-lite"/>
    </source>
</evidence>
<dbReference type="KEGG" id="saci:Sinac_1006"/>
<evidence type="ECO:0000313" key="8">
    <source>
        <dbReference type="EMBL" id="AGA25408.1"/>
    </source>
</evidence>
<feature type="transmembrane region" description="Helical" evidence="7">
    <location>
        <begin position="38"/>
        <end position="61"/>
    </location>
</feature>
<dbReference type="PANTHER" id="PTHR30213">
    <property type="entry name" value="INNER MEMBRANE PROTEIN YHJD"/>
    <property type="match status" value="1"/>
</dbReference>
<dbReference type="HOGENOM" id="CLU_045539_4_3_0"/>
<feature type="transmembrane region" description="Helical" evidence="7">
    <location>
        <begin position="116"/>
        <end position="136"/>
    </location>
</feature>
<feature type="transmembrane region" description="Helical" evidence="7">
    <location>
        <begin position="231"/>
        <end position="251"/>
    </location>
</feature>
<keyword evidence="5 7" id="KW-0472">Membrane</keyword>
<keyword evidence="9" id="KW-1185">Reference proteome</keyword>
<reference evidence="8 9" key="1">
    <citation type="submission" date="2012-02" db="EMBL/GenBank/DDBJ databases">
        <title>Complete sequence of chromosome of Singulisphaera acidiphila DSM 18658.</title>
        <authorList>
            <consortium name="US DOE Joint Genome Institute (JGI-PGF)"/>
            <person name="Lucas S."/>
            <person name="Copeland A."/>
            <person name="Lapidus A."/>
            <person name="Glavina del Rio T."/>
            <person name="Dalin E."/>
            <person name="Tice H."/>
            <person name="Bruce D."/>
            <person name="Goodwin L."/>
            <person name="Pitluck S."/>
            <person name="Peters L."/>
            <person name="Ovchinnikova G."/>
            <person name="Chertkov O."/>
            <person name="Kyrpides N."/>
            <person name="Mavromatis K."/>
            <person name="Ivanova N."/>
            <person name="Brettin T."/>
            <person name="Detter J.C."/>
            <person name="Han C."/>
            <person name="Larimer F."/>
            <person name="Land M."/>
            <person name="Hauser L."/>
            <person name="Markowitz V."/>
            <person name="Cheng J.-F."/>
            <person name="Hugenholtz P."/>
            <person name="Woyke T."/>
            <person name="Wu D."/>
            <person name="Tindall B."/>
            <person name="Pomrenke H."/>
            <person name="Brambilla E."/>
            <person name="Klenk H.-P."/>
            <person name="Eisen J.A."/>
        </authorList>
    </citation>
    <scope>NUCLEOTIDE SEQUENCE [LARGE SCALE GENOMIC DNA]</scope>
    <source>
        <strain evidence="9">ATCC BAA-1392 / DSM 18658 / VKM B-2454 / MOB10</strain>
    </source>
</reference>
<dbReference type="EMBL" id="CP003364">
    <property type="protein sequence ID" value="AGA25408.1"/>
    <property type="molecule type" value="Genomic_DNA"/>
</dbReference>
<evidence type="ECO:0000256" key="1">
    <source>
        <dbReference type="ARBA" id="ARBA00004651"/>
    </source>
</evidence>
<gene>
    <name evidence="8" type="ordered locus">Sinac_1006</name>
</gene>
<evidence type="ECO:0000256" key="4">
    <source>
        <dbReference type="ARBA" id="ARBA00022989"/>
    </source>
</evidence>
<evidence type="ECO:0000256" key="2">
    <source>
        <dbReference type="ARBA" id="ARBA00022475"/>
    </source>
</evidence>
<feature type="transmembrane region" description="Helical" evidence="7">
    <location>
        <begin position="198"/>
        <end position="219"/>
    </location>
</feature>
<evidence type="ECO:0000256" key="3">
    <source>
        <dbReference type="ARBA" id="ARBA00022692"/>
    </source>
</evidence>
<dbReference type="eggNOG" id="COG1295">
    <property type="taxonomic scope" value="Bacteria"/>
</dbReference>
<dbReference type="PANTHER" id="PTHR30213:SF0">
    <property type="entry name" value="UPF0761 MEMBRANE PROTEIN YIHY"/>
    <property type="match status" value="1"/>
</dbReference>
<organism evidence="8 9">
    <name type="scientific">Singulisphaera acidiphila (strain ATCC BAA-1392 / DSM 18658 / VKM B-2454 / MOB10)</name>
    <dbReference type="NCBI Taxonomy" id="886293"/>
    <lineage>
        <taxon>Bacteria</taxon>
        <taxon>Pseudomonadati</taxon>
        <taxon>Planctomycetota</taxon>
        <taxon>Planctomycetia</taxon>
        <taxon>Isosphaerales</taxon>
        <taxon>Isosphaeraceae</taxon>
        <taxon>Singulisphaera</taxon>
    </lineage>
</organism>
<dbReference type="OrthoDB" id="9775903at2"/>
<feature type="transmembrane region" description="Helical" evidence="7">
    <location>
        <begin position="263"/>
        <end position="285"/>
    </location>
</feature>
<name>L0D9C0_SINAD</name>
<keyword evidence="3 7" id="KW-0812">Transmembrane</keyword>
<dbReference type="NCBIfam" id="TIGR00765">
    <property type="entry name" value="yihY_not_rbn"/>
    <property type="match status" value="1"/>
</dbReference>
<feature type="transmembrane region" description="Helical" evidence="7">
    <location>
        <begin position="156"/>
        <end position="178"/>
    </location>
</feature>
<dbReference type="Pfam" id="PF03631">
    <property type="entry name" value="Virul_fac_BrkB"/>
    <property type="match status" value="1"/>
</dbReference>
<sequence length="327" mass="35874">MSLPLRLREALTLGGLSVRELLVRTWNKITEHEILTRAAAVAFYAMLALVPFLGLVLTLVVRLLPDLTGRSGSTVGVANLTVEQLDSTLRTMFPKEAYGVIKDQIVRIQNDSHLGLISFGLAVTIWLASSLFLAVIDAMNRIYGVTETRPFWKLRLTAIVMTLIQAIILVGSLLAIVAWPQILNGLGLSAPAQVVATLIQWVVVFLMVSVSFALTFYIGPDAQQRWEWITPGSVFGTLVFLIQTFGFRVYVQNFANYNQAYGSLGGVMVLLFWFWLSSVVILTAAEQNKIIEDASPLGKTYGQKIDPPSSPDFGAAKPELSSREGVA</sequence>
<dbReference type="GO" id="GO:0005886">
    <property type="term" value="C:plasma membrane"/>
    <property type="evidence" value="ECO:0007669"/>
    <property type="project" value="UniProtKB-SubCell"/>
</dbReference>
<protein>
    <submittedName>
        <fullName evidence="8">Putative membrane protein</fullName>
    </submittedName>
</protein>